<feature type="region of interest" description="Disordered" evidence="2">
    <location>
        <begin position="1"/>
        <end position="40"/>
    </location>
</feature>
<dbReference type="VEuPathDB" id="FungiDB:ACJ73_08809"/>
<gene>
    <name evidence="4" type="ORF">ACJ73_08809</name>
</gene>
<reference evidence="4 5" key="1">
    <citation type="submission" date="2015-08" db="EMBL/GenBank/DDBJ databases">
        <title>Emmonsia species relationships and genome sequence.</title>
        <authorList>
            <person name="Cuomo C.A."/>
            <person name="Schwartz I.S."/>
            <person name="Kenyon C."/>
            <person name="De Hoog G.S."/>
            <person name="Govender N.P."/>
            <person name="Botha A."/>
            <person name="Moreno L."/>
            <person name="De Vries M."/>
            <person name="Munoz J.F."/>
            <person name="Stielow J.B."/>
        </authorList>
    </citation>
    <scope>NUCLEOTIDE SEQUENCE [LARGE SCALE GENOMIC DNA]</scope>
    <source>
        <strain evidence="4 5">EI222</strain>
    </source>
</reference>
<organism evidence="4 5">
    <name type="scientific">Blastomyces percursus</name>
    <dbReference type="NCBI Taxonomy" id="1658174"/>
    <lineage>
        <taxon>Eukaryota</taxon>
        <taxon>Fungi</taxon>
        <taxon>Dikarya</taxon>
        <taxon>Ascomycota</taxon>
        <taxon>Pezizomycotina</taxon>
        <taxon>Eurotiomycetes</taxon>
        <taxon>Eurotiomycetidae</taxon>
        <taxon>Onygenales</taxon>
        <taxon>Ajellomycetaceae</taxon>
        <taxon>Blastomyces</taxon>
    </lineage>
</organism>
<evidence type="ECO:0000256" key="2">
    <source>
        <dbReference type="SAM" id="MobiDB-lite"/>
    </source>
</evidence>
<dbReference type="InterPro" id="IPR001878">
    <property type="entry name" value="Znf_CCHC"/>
</dbReference>
<dbReference type="AlphaFoldDB" id="A0A1J9QPY5"/>
<dbReference type="GO" id="GO:0008270">
    <property type="term" value="F:zinc ion binding"/>
    <property type="evidence" value="ECO:0007669"/>
    <property type="project" value="UniProtKB-KW"/>
</dbReference>
<feature type="compositionally biased region" description="Low complexity" evidence="2">
    <location>
        <begin position="1"/>
        <end position="17"/>
    </location>
</feature>
<feature type="domain" description="CCHC-type" evidence="3">
    <location>
        <begin position="335"/>
        <end position="348"/>
    </location>
</feature>
<keyword evidence="1" id="KW-0862">Zinc</keyword>
<keyword evidence="1" id="KW-0479">Metal-binding</keyword>
<evidence type="ECO:0000256" key="1">
    <source>
        <dbReference type="PROSITE-ProRule" id="PRU00047"/>
    </source>
</evidence>
<dbReference type="GO" id="GO:0003676">
    <property type="term" value="F:nucleic acid binding"/>
    <property type="evidence" value="ECO:0007669"/>
    <property type="project" value="InterPro"/>
</dbReference>
<feature type="region of interest" description="Disordered" evidence="2">
    <location>
        <begin position="444"/>
        <end position="467"/>
    </location>
</feature>
<evidence type="ECO:0000259" key="3">
    <source>
        <dbReference type="PROSITE" id="PS50158"/>
    </source>
</evidence>
<dbReference type="STRING" id="1658174.A0A1J9QPY5"/>
<dbReference type="Proteomes" id="UP000242791">
    <property type="component" value="Unassembled WGS sequence"/>
</dbReference>
<comment type="caution">
    <text evidence="4">The sequence shown here is derived from an EMBL/GenBank/DDBJ whole genome shotgun (WGS) entry which is preliminary data.</text>
</comment>
<keyword evidence="1" id="KW-0863">Zinc-finger</keyword>
<dbReference type="EMBL" id="LGTZ01002209">
    <property type="protein sequence ID" value="OJD17317.1"/>
    <property type="molecule type" value="Genomic_DNA"/>
</dbReference>
<sequence>MERSQGRTSSSSTGASKSLKRQPTTDDEDDDVGGPKDSMKPTFMVMRATEEDVNAAFGKDIERNLALFSHTLAMMATKTFSIHDSWIVDSGCSHVYNNKSNVQAYANEILDKLNQIHHIAKTTISDDLTLIKNASQVQWHAPAQTNSKEREIIVKLHNPEAAALLRDKTPGDLRERVNNALKERAGSMERPIQVVAAKQLKSGDVSIHTVNIEDANKLREEQQWTQALGREARARQPPYGVLVHSVRTDKENIDPSNQSRSVEKIQTKNATLYPGATITYVGWLTRTGAKKPTSSLVLEFATKEHADRAIREGLVLDACYHHCELYHRSCKLKQCYKCQKYGHIGAQCNANETCGYCAEPHNTRDCRKKEDPNSTSKCALCKEPHAAWSSNCLTRQAEITKVEQARRIRPSYYIEPDAASKVAQPATRPTLPLFTGGTLRRTLDQRKRPAETLPTERTTARPRRNPQLNVGASACHATAGVLAIVVPQITYACSVWHTPRGERGLTEKMRTTLDRIQREGARIVGRAYRAASGAALDVELFITPLRLQLEERAHDAALNILTGNRFQNEDDNGTSAWTPPIRGDSLISPLTRLYNSLEMTLGERAASHLESRIPFPVKPWWRAPTVTIAEDREAAERLHTHIISGADPPLAVYTEYTGKWGLLH</sequence>
<accession>A0A1J9QPY5</accession>
<proteinExistence type="predicted"/>
<evidence type="ECO:0000313" key="4">
    <source>
        <dbReference type="EMBL" id="OJD17317.1"/>
    </source>
</evidence>
<name>A0A1J9QPY5_9EURO</name>
<protein>
    <recommendedName>
        <fullName evidence="3">CCHC-type domain-containing protein</fullName>
    </recommendedName>
</protein>
<dbReference type="OrthoDB" id="4525213at2759"/>
<dbReference type="PROSITE" id="PS50158">
    <property type="entry name" value="ZF_CCHC"/>
    <property type="match status" value="1"/>
</dbReference>
<evidence type="ECO:0000313" key="5">
    <source>
        <dbReference type="Proteomes" id="UP000242791"/>
    </source>
</evidence>
<keyword evidence="5" id="KW-1185">Reference proteome</keyword>